<dbReference type="EnsemblMetazoa" id="CJA36759.1">
    <property type="protein sequence ID" value="CJA36759.1"/>
    <property type="gene ID" value="WBGene00212606"/>
</dbReference>
<feature type="compositionally biased region" description="Polar residues" evidence="1">
    <location>
        <begin position="32"/>
        <end position="49"/>
    </location>
</feature>
<accession>A0A8R1IQB6</accession>
<feature type="compositionally biased region" description="Basic and acidic residues" evidence="1">
    <location>
        <begin position="50"/>
        <end position="60"/>
    </location>
</feature>
<feature type="compositionally biased region" description="Basic and acidic residues" evidence="1">
    <location>
        <begin position="74"/>
        <end position="100"/>
    </location>
</feature>
<reference evidence="3" key="1">
    <citation type="submission" date="2010-08" db="EMBL/GenBank/DDBJ databases">
        <authorList>
            <consortium name="Caenorhabditis japonica Sequencing Consortium"/>
            <person name="Wilson R.K."/>
        </authorList>
    </citation>
    <scope>NUCLEOTIDE SEQUENCE [LARGE SCALE GENOMIC DNA]</scope>
    <source>
        <strain evidence="3">DF5081</strain>
    </source>
</reference>
<keyword evidence="3" id="KW-1185">Reference proteome</keyword>
<dbReference type="AlphaFoldDB" id="A0A8R1IQB6"/>
<organism evidence="2 3">
    <name type="scientific">Caenorhabditis japonica</name>
    <dbReference type="NCBI Taxonomy" id="281687"/>
    <lineage>
        <taxon>Eukaryota</taxon>
        <taxon>Metazoa</taxon>
        <taxon>Ecdysozoa</taxon>
        <taxon>Nematoda</taxon>
        <taxon>Chromadorea</taxon>
        <taxon>Rhabditida</taxon>
        <taxon>Rhabditina</taxon>
        <taxon>Rhabditomorpha</taxon>
        <taxon>Rhabditoidea</taxon>
        <taxon>Rhabditidae</taxon>
        <taxon>Peloderinae</taxon>
        <taxon>Caenorhabditis</taxon>
    </lineage>
</organism>
<dbReference type="Proteomes" id="UP000005237">
    <property type="component" value="Unassembled WGS sequence"/>
</dbReference>
<evidence type="ECO:0000313" key="2">
    <source>
        <dbReference type="EnsemblMetazoa" id="CJA36759.1"/>
    </source>
</evidence>
<feature type="compositionally biased region" description="Acidic residues" evidence="1">
    <location>
        <begin position="101"/>
        <end position="117"/>
    </location>
</feature>
<feature type="region of interest" description="Disordered" evidence="1">
    <location>
        <begin position="1"/>
        <end position="126"/>
    </location>
</feature>
<evidence type="ECO:0000313" key="3">
    <source>
        <dbReference type="Proteomes" id="UP000005237"/>
    </source>
</evidence>
<sequence length="219" mass="25600">MYRLHDITSRNRVNREDAPEERLPSLKIRLNGLTSAASTPVVSSLTSEDSTLKRKYEKSLKSVPRATSPPPNQDVRKQEQKRKERSEAIDRNIIEKREKDAEEEEEDDDDDDEDIEEEKPKPALSSLKSWKSLIPTMEELRLRVEMAEEETKKVVDMAKDETLKDPTKVQLVKNFRRPILILPYIENPTGPDFLLHKYPNSLQYYSEDNFRFGEKRPTE</sequence>
<evidence type="ECO:0000256" key="1">
    <source>
        <dbReference type="SAM" id="MobiDB-lite"/>
    </source>
</evidence>
<proteinExistence type="predicted"/>
<protein>
    <submittedName>
        <fullName evidence="2">Uncharacterized protein</fullName>
    </submittedName>
</protein>
<name>A0A8R1IQB6_CAEJA</name>
<reference evidence="2" key="2">
    <citation type="submission" date="2022-06" db="UniProtKB">
        <authorList>
            <consortium name="EnsemblMetazoa"/>
        </authorList>
    </citation>
    <scope>IDENTIFICATION</scope>
    <source>
        <strain evidence="2">DF5081</strain>
    </source>
</reference>
<feature type="compositionally biased region" description="Basic and acidic residues" evidence="1">
    <location>
        <begin position="1"/>
        <end position="24"/>
    </location>
</feature>